<sequence>MRKIIQVAGLAVTMAVSSVAVSGVAQAQDVELRIGPDGVRPVIRDRDRDRRDMDRRGPPRMAGCSEREARAAARASGLRDPEVVRITPRRVVVEGDTRRGPDTITFANQRGCPEI</sequence>
<dbReference type="GeneID" id="301042798"/>
<organism evidence="3 4">
    <name type="scientific">Rhizobium rhizogenes</name>
    <name type="common">Agrobacterium rhizogenes</name>
    <dbReference type="NCBI Taxonomy" id="359"/>
    <lineage>
        <taxon>Bacteria</taxon>
        <taxon>Pseudomonadati</taxon>
        <taxon>Pseudomonadota</taxon>
        <taxon>Alphaproteobacteria</taxon>
        <taxon>Hyphomicrobiales</taxon>
        <taxon>Rhizobiaceae</taxon>
        <taxon>Rhizobium/Agrobacterium group</taxon>
        <taxon>Rhizobium</taxon>
    </lineage>
</organism>
<proteinExistence type="predicted"/>
<dbReference type="RefSeq" id="WP_062441615.1">
    <property type="nucleotide sequence ID" value="NZ_QDFR01000002.1"/>
</dbReference>
<feature type="compositionally biased region" description="Basic and acidic residues" evidence="1">
    <location>
        <begin position="42"/>
        <end position="57"/>
    </location>
</feature>
<accession>A0AA92H9X6</accession>
<evidence type="ECO:0000313" key="4">
    <source>
        <dbReference type="Proteomes" id="UP000244335"/>
    </source>
</evidence>
<dbReference type="EMBL" id="QDFR01000002">
    <property type="protein sequence ID" value="PVE55321.1"/>
    <property type="molecule type" value="Genomic_DNA"/>
</dbReference>
<keyword evidence="2" id="KW-0732">Signal</keyword>
<feature type="region of interest" description="Disordered" evidence="1">
    <location>
        <begin position="39"/>
        <end position="80"/>
    </location>
</feature>
<dbReference type="Proteomes" id="UP000244335">
    <property type="component" value="Unassembled WGS sequence"/>
</dbReference>
<evidence type="ECO:0000313" key="3">
    <source>
        <dbReference type="EMBL" id="PVE55321.1"/>
    </source>
</evidence>
<feature type="compositionally biased region" description="Basic and acidic residues" evidence="1">
    <location>
        <begin position="65"/>
        <end position="80"/>
    </location>
</feature>
<protein>
    <recommendedName>
        <fullName evidence="5">Antifreeze protein</fullName>
    </recommendedName>
</protein>
<name>A0AA92H9X6_RHIRH</name>
<gene>
    <name evidence="3" type="ORF">DC430_08965</name>
</gene>
<evidence type="ECO:0000256" key="1">
    <source>
        <dbReference type="SAM" id="MobiDB-lite"/>
    </source>
</evidence>
<dbReference type="AlphaFoldDB" id="A0AA92H9X6"/>
<evidence type="ECO:0008006" key="5">
    <source>
        <dbReference type="Google" id="ProtNLM"/>
    </source>
</evidence>
<feature type="chain" id="PRO_5041738812" description="Antifreeze protein" evidence="2">
    <location>
        <begin position="28"/>
        <end position="115"/>
    </location>
</feature>
<reference evidence="3 4" key="1">
    <citation type="submission" date="2018-04" db="EMBL/GenBank/DDBJ databases">
        <authorList>
            <person name="Hagen T."/>
        </authorList>
    </citation>
    <scope>NUCLEOTIDE SEQUENCE [LARGE SCALE GENOMIC DNA]</scope>
    <source>
        <strain evidence="3 4">TPD7009</strain>
    </source>
</reference>
<comment type="caution">
    <text evidence="3">The sequence shown here is derived from an EMBL/GenBank/DDBJ whole genome shotgun (WGS) entry which is preliminary data.</text>
</comment>
<feature type="signal peptide" evidence="2">
    <location>
        <begin position="1"/>
        <end position="27"/>
    </location>
</feature>
<feature type="region of interest" description="Disordered" evidence="1">
    <location>
        <begin position="96"/>
        <end position="115"/>
    </location>
</feature>
<evidence type="ECO:0000256" key="2">
    <source>
        <dbReference type="SAM" id="SignalP"/>
    </source>
</evidence>